<dbReference type="Proteomes" id="UP000694865">
    <property type="component" value="Unplaced"/>
</dbReference>
<feature type="chain" id="PRO_5046410500" evidence="3">
    <location>
        <begin position="28"/>
        <end position="765"/>
    </location>
</feature>
<proteinExistence type="predicted"/>
<feature type="compositionally biased region" description="Basic and acidic residues" evidence="1">
    <location>
        <begin position="374"/>
        <end position="392"/>
    </location>
</feature>
<reference evidence="5" key="1">
    <citation type="submission" date="2025-08" db="UniProtKB">
        <authorList>
            <consortium name="RefSeq"/>
        </authorList>
    </citation>
    <scope>IDENTIFICATION</scope>
    <source>
        <tissue evidence="5">Testes</tissue>
    </source>
</reference>
<dbReference type="PANTHER" id="PTHR21590">
    <property type="entry name" value="SEA DOMAIN-CONTAINING PROTEIN"/>
    <property type="match status" value="1"/>
</dbReference>
<accession>A0ABM0LYZ7</accession>
<gene>
    <name evidence="5" type="primary">LOC100372358</name>
</gene>
<evidence type="ECO:0000313" key="4">
    <source>
        <dbReference type="Proteomes" id="UP000694865"/>
    </source>
</evidence>
<keyword evidence="2" id="KW-0472">Membrane</keyword>
<organism evidence="4 5">
    <name type="scientific">Saccoglossus kowalevskii</name>
    <name type="common">Acorn worm</name>
    <dbReference type="NCBI Taxonomy" id="10224"/>
    <lineage>
        <taxon>Eukaryota</taxon>
        <taxon>Metazoa</taxon>
        <taxon>Hemichordata</taxon>
        <taxon>Enteropneusta</taxon>
        <taxon>Harrimaniidae</taxon>
        <taxon>Saccoglossus</taxon>
    </lineage>
</organism>
<dbReference type="RefSeq" id="XP_006812988.1">
    <property type="nucleotide sequence ID" value="XM_006812925.1"/>
</dbReference>
<dbReference type="PANTHER" id="PTHR21590:SF6">
    <property type="entry name" value="SEA DOMAIN-CONTAINING PROTEIN"/>
    <property type="match status" value="1"/>
</dbReference>
<feature type="region of interest" description="Disordered" evidence="1">
    <location>
        <begin position="708"/>
        <end position="727"/>
    </location>
</feature>
<feature type="region of interest" description="Disordered" evidence="1">
    <location>
        <begin position="593"/>
        <end position="618"/>
    </location>
</feature>
<feature type="compositionally biased region" description="Basic residues" evidence="1">
    <location>
        <begin position="393"/>
        <end position="409"/>
    </location>
</feature>
<feature type="compositionally biased region" description="Basic residues" evidence="1">
    <location>
        <begin position="451"/>
        <end position="463"/>
    </location>
</feature>
<evidence type="ECO:0000313" key="5">
    <source>
        <dbReference type="RefSeq" id="XP_006812988.1"/>
    </source>
</evidence>
<feature type="compositionally biased region" description="Basic and acidic residues" evidence="1">
    <location>
        <begin position="713"/>
        <end position="724"/>
    </location>
</feature>
<dbReference type="InterPro" id="IPR024606">
    <property type="entry name" value="KIAA1549"/>
</dbReference>
<feature type="compositionally biased region" description="Polar residues" evidence="1">
    <location>
        <begin position="308"/>
        <end position="326"/>
    </location>
</feature>
<keyword evidence="2" id="KW-1133">Transmembrane helix</keyword>
<feature type="signal peptide" evidence="3">
    <location>
        <begin position="1"/>
        <end position="27"/>
    </location>
</feature>
<evidence type="ECO:0000256" key="3">
    <source>
        <dbReference type="SAM" id="SignalP"/>
    </source>
</evidence>
<sequence>MTVATIRRKIVYLVGFVVSVCILSVGGQTATPTPFTDAKTLRNTAGATTQKPTTTPGIVYWTLDKGLTTQECWLKTVIAVPPSQDIDDIQFIIDLELGFARAYDLGKQRQSQKAQETERLLDQLDPYINPLVLDRKKRASTHNGYTVQKWYWVTGVSSEGTLCMFQVGDDVGFTGVSSEEYIPATVTPIPPVTEDDQLWIIAAVLVPLFILFLCAFFCCCFCVKKRDTDIDPDTLKIIQYKQKYPYRHYPSGNNTPRGFDVAKDMNGIENKGLVINAGELPQKVTNENEVENRQPTIKRIDDEYTMSDTDSAVTNDSKKMTTNQVQRPLPPRGNAGQAGLFQHVAQLSMATDEKDRRARSLVIPTSLTPMESEESTKLNESLRQKAELERYRNKLRQREKKKTRRKKGSRSAVGDTKDEENAPVKSQKEIDEVLDMELSSGEVPPSFIEPHKRKKNKQGRKKGEHQISDAALPIDTEIDNHFGPHGGKYTALDITSLPETHLSRAPLPNSVYDDQDKMDRDDRYRHQGQTKVVIVPVTELPDKSSGGLIWNTYNAQDEVNAILSPKEAKAPGQLPPLTLESPLTGTILTLPGSNTTQDNLLRTPANKVHPPMSSSKTRPLTLSQLIASPGVHSNDTPLDTTGELSSPQMTDSLEMDTQWAQPALMESLSNGGVKSVPVKLSWTSEEGVTPRVEIPETKTPREQVELDMLSSSKLERTAGKPRNDDYDEMDVAYSVKVGENPQPLIRAIRDELVRLQRKGSTISEL</sequence>
<dbReference type="GeneID" id="100372358"/>
<keyword evidence="4" id="KW-1185">Reference proteome</keyword>
<feature type="transmembrane region" description="Helical" evidence="2">
    <location>
        <begin position="198"/>
        <end position="223"/>
    </location>
</feature>
<evidence type="ECO:0000256" key="1">
    <source>
        <dbReference type="SAM" id="MobiDB-lite"/>
    </source>
</evidence>
<feature type="compositionally biased region" description="Basic and acidic residues" evidence="1">
    <location>
        <begin position="415"/>
        <end position="431"/>
    </location>
</feature>
<name>A0ABM0LYZ7_SACKO</name>
<keyword evidence="3" id="KW-0732">Signal</keyword>
<protein>
    <submittedName>
        <fullName evidence="5">UPF0606 protein KIAA1549L-like</fullName>
    </submittedName>
</protein>
<keyword evidence="2" id="KW-0812">Transmembrane</keyword>
<feature type="region of interest" description="Disordered" evidence="1">
    <location>
        <begin position="308"/>
        <end position="337"/>
    </location>
</feature>
<evidence type="ECO:0000256" key="2">
    <source>
        <dbReference type="SAM" id="Phobius"/>
    </source>
</evidence>
<feature type="region of interest" description="Disordered" evidence="1">
    <location>
        <begin position="350"/>
        <end position="468"/>
    </location>
</feature>
<dbReference type="Pfam" id="PF12877">
    <property type="entry name" value="KIAA1549"/>
    <property type="match status" value="2"/>
</dbReference>